<dbReference type="GO" id="GO:0016998">
    <property type="term" value="P:cell wall macromolecule catabolic process"/>
    <property type="evidence" value="ECO:0007669"/>
    <property type="project" value="InterPro"/>
</dbReference>
<dbReference type="GO" id="GO:0016052">
    <property type="term" value="P:carbohydrate catabolic process"/>
    <property type="evidence" value="ECO:0007669"/>
    <property type="project" value="TreeGrafter"/>
</dbReference>
<feature type="domain" description="LysM" evidence="4">
    <location>
        <begin position="302"/>
        <end position="346"/>
    </location>
</feature>
<evidence type="ECO:0000256" key="1">
    <source>
        <dbReference type="ARBA" id="ARBA00010646"/>
    </source>
</evidence>
<dbReference type="InterPro" id="IPR017853">
    <property type="entry name" value="GH"/>
</dbReference>
<dbReference type="PANTHER" id="PTHR34135">
    <property type="entry name" value="LYSOZYME"/>
    <property type="match status" value="1"/>
</dbReference>
<dbReference type="SMART" id="SM00641">
    <property type="entry name" value="Glyco_25"/>
    <property type="match status" value="1"/>
</dbReference>
<dbReference type="PROSITE" id="PS51782">
    <property type="entry name" value="LYSM"/>
    <property type="match status" value="1"/>
</dbReference>
<protein>
    <submittedName>
        <fullName evidence="5">Lysin</fullName>
    </submittedName>
</protein>
<dbReference type="InterPro" id="IPR018392">
    <property type="entry name" value="LysM"/>
</dbReference>
<dbReference type="Gene3D" id="3.10.350.10">
    <property type="entry name" value="LysM domain"/>
    <property type="match status" value="1"/>
</dbReference>
<dbReference type="Gene3D" id="3.20.20.80">
    <property type="entry name" value="Glycosidases"/>
    <property type="match status" value="1"/>
</dbReference>
<proteinExistence type="inferred from homology"/>
<dbReference type="PANTHER" id="PTHR34135:SF2">
    <property type="entry name" value="LYSOZYME"/>
    <property type="match status" value="1"/>
</dbReference>
<comment type="similarity">
    <text evidence="1">Belongs to the glycosyl hydrolase 25 family.</text>
</comment>
<dbReference type="Gene3D" id="2.30.30.40">
    <property type="entry name" value="SH3 Domains"/>
    <property type="match status" value="1"/>
</dbReference>
<dbReference type="Pfam" id="PF01183">
    <property type="entry name" value="Glyco_hydro_25"/>
    <property type="match status" value="1"/>
</dbReference>
<accession>A0A401IT24</accession>
<keyword evidence="3" id="KW-0326">Glycosidase</keyword>
<dbReference type="RefSeq" id="WP_124976263.1">
    <property type="nucleotide sequence ID" value="NZ_BFFP01000015.1"/>
</dbReference>
<evidence type="ECO:0000313" key="5">
    <source>
        <dbReference type="EMBL" id="GBG94657.1"/>
    </source>
</evidence>
<dbReference type="Pfam" id="PF01476">
    <property type="entry name" value="LysM"/>
    <property type="match status" value="1"/>
</dbReference>
<sequence>MGSKLYAVDVADPYQTVAQAVNQNAAITIIKATEGTGYVNPRCNAMWDNASKAGKLLGLYHYARGGSAVAEANYFINNIKNYVGKAVLFLDWENGSNTAYGSTTWAKLFVDRVHELTGVWCVLYTGSDGFAQCQNIKSTCAGWIAGYPYKNWPSFKEPGDMPYNAHGFNVIGWQFSSTGIDHSVFYLTADQWKKYANPSNKTVSKPTPTVSKPAPKPSAKWVVEKATYKLKTAVKLRSGASTSSKVIATLPAGSTVVTDQAIIQGGYRWVRQPRSGGYAYLATGPANNTLEYVTKVNASAVRYYTVKSGDTLSAIAKRLGTSVNVLVAKNGIKNANLIRVGQKIKY</sequence>
<dbReference type="SUPFAM" id="SSF51445">
    <property type="entry name" value="(Trans)glycosidases"/>
    <property type="match status" value="1"/>
</dbReference>
<dbReference type="GO" id="GO:0003796">
    <property type="term" value="F:lysozyme activity"/>
    <property type="evidence" value="ECO:0007669"/>
    <property type="project" value="InterPro"/>
</dbReference>
<evidence type="ECO:0000259" key="4">
    <source>
        <dbReference type="PROSITE" id="PS51782"/>
    </source>
</evidence>
<evidence type="ECO:0000256" key="2">
    <source>
        <dbReference type="ARBA" id="ARBA00022801"/>
    </source>
</evidence>
<dbReference type="InterPro" id="IPR003646">
    <property type="entry name" value="SH3-like_bac-type"/>
</dbReference>
<gene>
    <name evidence="5" type="ORF">LFYK43_11160</name>
</gene>
<comment type="caution">
    <text evidence="5">The sequence shown here is derived from an EMBL/GenBank/DDBJ whole genome shotgun (WGS) entry which is preliminary data.</text>
</comment>
<dbReference type="Proteomes" id="UP000286848">
    <property type="component" value="Unassembled WGS sequence"/>
</dbReference>
<dbReference type="EMBL" id="BFFP01000015">
    <property type="protein sequence ID" value="GBG94657.1"/>
    <property type="molecule type" value="Genomic_DNA"/>
</dbReference>
<organism evidence="5 6">
    <name type="scientific">Ligilactobacillus salitolerans</name>
    <dbReference type="NCBI Taxonomy" id="1808352"/>
    <lineage>
        <taxon>Bacteria</taxon>
        <taxon>Bacillati</taxon>
        <taxon>Bacillota</taxon>
        <taxon>Bacilli</taxon>
        <taxon>Lactobacillales</taxon>
        <taxon>Lactobacillaceae</taxon>
        <taxon>Ligilactobacillus</taxon>
    </lineage>
</organism>
<dbReference type="SUPFAM" id="SSF54106">
    <property type="entry name" value="LysM domain"/>
    <property type="match status" value="1"/>
</dbReference>
<keyword evidence="2" id="KW-0378">Hydrolase</keyword>
<name>A0A401IT24_9LACO</name>
<dbReference type="InterPro" id="IPR036779">
    <property type="entry name" value="LysM_dom_sf"/>
</dbReference>
<dbReference type="CDD" id="cd00118">
    <property type="entry name" value="LysM"/>
    <property type="match status" value="1"/>
</dbReference>
<dbReference type="AlphaFoldDB" id="A0A401IT24"/>
<dbReference type="GO" id="GO:0009253">
    <property type="term" value="P:peptidoglycan catabolic process"/>
    <property type="evidence" value="ECO:0007669"/>
    <property type="project" value="InterPro"/>
</dbReference>
<evidence type="ECO:0000313" key="6">
    <source>
        <dbReference type="Proteomes" id="UP000286848"/>
    </source>
</evidence>
<keyword evidence="6" id="KW-1185">Reference proteome</keyword>
<evidence type="ECO:0000256" key="3">
    <source>
        <dbReference type="ARBA" id="ARBA00023295"/>
    </source>
</evidence>
<dbReference type="InterPro" id="IPR002053">
    <property type="entry name" value="Glyco_hydro_25"/>
</dbReference>
<dbReference type="PROSITE" id="PS51904">
    <property type="entry name" value="GLYCOSYL_HYDROL_F25_2"/>
    <property type="match status" value="1"/>
</dbReference>
<dbReference type="InterPro" id="IPR018077">
    <property type="entry name" value="Glyco_hydro_fam25_subgr"/>
</dbReference>
<dbReference type="SMART" id="SM00287">
    <property type="entry name" value="SH3b"/>
    <property type="match status" value="1"/>
</dbReference>
<dbReference type="SMART" id="SM00257">
    <property type="entry name" value="LysM"/>
    <property type="match status" value="1"/>
</dbReference>
<reference evidence="5 6" key="1">
    <citation type="journal article" date="2019" name="Int. J. Syst. Evol. Microbiol.">
        <title>Lactobacillus salitolerans sp. nov., a novel lactic acid bacterium isolated from spent mushroom substrates.</title>
        <authorList>
            <person name="Tohno M."/>
            <person name="Tanizawa Y."/>
            <person name="Kojima Y."/>
            <person name="Sakamoto M."/>
            <person name="Nakamura Y."/>
            <person name="Ohkuma M."/>
            <person name="Kobayashi H."/>
        </authorList>
    </citation>
    <scope>NUCLEOTIDE SEQUENCE [LARGE SCALE GENOMIC DNA]</scope>
    <source>
        <strain evidence="5 6">YK43</strain>
    </source>
</reference>